<dbReference type="PANTHER" id="PTHR34213:SF2">
    <property type="entry name" value="NUCLEAR TRANSPORT FACTOR 2 (NTF2) FAMILY PROTEIN"/>
    <property type="match status" value="1"/>
</dbReference>
<evidence type="ECO:0000313" key="3">
    <source>
        <dbReference type="Proteomes" id="UP000383932"/>
    </source>
</evidence>
<proteinExistence type="predicted"/>
<sequence length="270" mass="30069">MTTTRSAPEPSTISATESVGPLSAPQPQEVNGRRLSSTLGRTGTRHSDRAGRRLSTTSSNDHATVHSWHGSPGIHANLPTPGLLSSLAGAAHYTGNPRYSQQEAVRANFGLKEVVLVGQRKQIVDDVLELFSAHPSLEIFDRSWNRGAVFEDPWTRSVGYNEYAARWFSLPKLVTQSTTVEHRVLSSTNYPHRIVFEQTRQYTLCYIKSKKTIRSLVIIELGGDDKIIKMEDKWDGEELPCKWGAAGIRRFNGKAMPLFFRVPQRPTTPG</sequence>
<comment type="caution">
    <text evidence="2">The sequence shown here is derived from an EMBL/GenBank/DDBJ whole genome shotgun (WGS) entry which is preliminary data.</text>
</comment>
<dbReference type="OrthoDB" id="2400485at2759"/>
<evidence type="ECO:0000313" key="2">
    <source>
        <dbReference type="EMBL" id="KAB5592568.1"/>
    </source>
</evidence>
<accession>A0A5N5QLY2</accession>
<reference evidence="2 3" key="1">
    <citation type="journal article" date="2019" name="Fungal Biol. Biotechnol.">
        <title>Draft genome sequence of fastidious pathogen Ceratobasidium theobromae, which causes vascular-streak dieback in Theobroma cacao.</title>
        <authorList>
            <person name="Ali S.S."/>
            <person name="Asman A."/>
            <person name="Shao J."/>
            <person name="Firmansyah A.P."/>
            <person name="Susilo A.W."/>
            <person name="Rosmana A."/>
            <person name="McMahon P."/>
            <person name="Junaid M."/>
            <person name="Guest D."/>
            <person name="Kheng T.Y."/>
            <person name="Meinhardt L.W."/>
            <person name="Bailey B.A."/>
        </authorList>
    </citation>
    <scope>NUCLEOTIDE SEQUENCE [LARGE SCALE GENOMIC DNA]</scope>
    <source>
        <strain evidence="2 3">CT2</strain>
    </source>
</reference>
<organism evidence="2 3">
    <name type="scientific">Ceratobasidium theobromae</name>
    <dbReference type="NCBI Taxonomy" id="1582974"/>
    <lineage>
        <taxon>Eukaryota</taxon>
        <taxon>Fungi</taxon>
        <taxon>Dikarya</taxon>
        <taxon>Basidiomycota</taxon>
        <taxon>Agaricomycotina</taxon>
        <taxon>Agaricomycetes</taxon>
        <taxon>Cantharellales</taxon>
        <taxon>Ceratobasidiaceae</taxon>
        <taxon>Ceratobasidium</taxon>
    </lineage>
</organism>
<evidence type="ECO:0000256" key="1">
    <source>
        <dbReference type="SAM" id="MobiDB-lite"/>
    </source>
</evidence>
<dbReference type="AlphaFoldDB" id="A0A5N5QLY2"/>
<dbReference type="Proteomes" id="UP000383932">
    <property type="component" value="Unassembled WGS sequence"/>
</dbReference>
<feature type="compositionally biased region" description="Polar residues" evidence="1">
    <location>
        <begin position="1"/>
        <end position="17"/>
    </location>
</feature>
<feature type="region of interest" description="Disordered" evidence="1">
    <location>
        <begin position="1"/>
        <end position="72"/>
    </location>
</feature>
<gene>
    <name evidence="2" type="ORF">CTheo_3963</name>
</gene>
<dbReference type="PANTHER" id="PTHR34213">
    <property type="entry name" value="NUCLEAR TRANSPORT FACTOR 2 (NTF2) FAMILY PROTEIN"/>
    <property type="match status" value="1"/>
</dbReference>
<keyword evidence="3" id="KW-1185">Reference proteome</keyword>
<feature type="compositionally biased region" description="Polar residues" evidence="1">
    <location>
        <begin position="25"/>
        <end position="41"/>
    </location>
</feature>
<protein>
    <submittedName>
        <fullName evidence="2">Uncharacterized protein</fullName>
    </submittedName>
</protein>
<dbReference type="EMBL" id="SSOP01000060">
    <property type="protein sequence ID" value="KAB5592568.1"/>
    <property type="molecule type" value="Genomic_DNA"/>
</dbReference>
<name>A0A5N5QLY2_9AGAM</name>